<evidence type="ECO:0000256" key="2">
    <source>
        <dbReference type="ARBA" id="ARBA00022475"/>
    </source>
</evidence>
<evidence type="ECO:0000256" key="3">
    <source>
        <dbReference type="ARBA" id="ARBA00022692"/>
    </source>
</evidence>
<gene>
    <name evidence="9" type="ORF">D6T63_12900</name>
</gene>
<keyword evidence="5 7" id="KW-0472">Membrane</keyword>
<feature type="domain" description="DUF3817" evidence="8">
    <location>
        <begin position="68"/>
        <end position="177"/>
    </location>
</feature>
<dbReference type="GO" id="GO:0005886">
    <property type="term" value="C:plasma membrane"/>
    <property type="evidence" value="ECO:0007669"/>
    <property type="project" value="UniProtKB-SubCell"/>
</dbReference>
<evidence type="ECO:0000256" key="7">
    <source>
        <dbReference type="SAM" id="Phobius"/>
    </source>
</evidence>
<evidence type="ECO:0000256" key="1">
    <source>
        <dbReference type="ARBA" id="ARBA00004651"/>
    </source>
</evidence>
<evidence type="ECO:0000256" key="4">
    <source>
        <dbReference type="ARBA" id="ARBA00022989"/>
    </source>
</evidence>
<dbReference type="EMBL" id="QZVT01000006">
    <property type="protein sequence ID" value="RJT78403.1"/>
    <property type="molecule type" value="Genomic_DNA"/>
</dbReference>
<dbReference type="OrthoDB" id="9342687at2"/>
<evidence type="ECO:0000256" key="6">
    <source>
        <dbReference type="SAM" id="MobiDB-lite"/>
    </source>
</evidence>
<feature type="transmembrane region" description="Helical" evidence="7">
    <location>
        <begin position="153"/>
        <end position="172"/>
    </location>
</feature>
<keyword evidence="10" id="KW-1185">Reference proteome</keyword>
<dbReference type="PANTHER" id="PTHR40077">
    <property type="entry name" value="MEMBRANE PROTEIN-RELATED"/>
    <property type="match status" value="1"/>
</dbReference>
<proteinExistence type="predicted"/>
<evidence type="ECO:0000259" key="8">
    <source>
        <dbReference type="Pfam" id="PF12823"/>
    </source>
</evidence>
<reference evidence="9 10" key="1">
    <citation type="submission" date="2018-09" db="EMBL/GenBank/DDBJ databases">
        <title>Novel species of Arthrobacter.</title>
        <authorList>
            <person name="Liu Q."/>
            <person name="Xin Y.-H."/>
        </authorList>
    </citation>
    <scope>NUCLEOTIDE SEQUENCE [LARGE SCALE GENOMIC DNA]</scope>
    <source>
        <strain evidence="9 10">Hz2</strain>
    </source>
</reference>
<accession>A0A3A5M024</accession>
<name>A0A3A5M024_9MICC</name>
<organism evidence="9 10">
    <name type="scientific">Arthrobacter cheniae</name>
    <dbReference type="NCBI Taxonomy" id="1258888"/>
    <lineage>
        <taxon>Bacteria</taxon>
        <taxon>Bacillati</taxon>
        <taxon>Actinomycetota</taxon>
        <taxon>Actinomycetes</taxon>
        <taxon>Micrococcales</taxon>
        <taxon>Micrococcaceae</taxon>
        <taxon>Arthrobacter</taxon>
    </lineage>
</organism>
<dbReference type="InterPro" id="IPR023845">
    <property type="entry name" value="DUF3817_TM"/>
</dbReference>
<keyword evidence="2" id="KW-1003">Cell membrane</keyword>
<dbReference type="Pfam" id="PF12823">
    <property type="entry name" value="DUF3817"/>
    <property type="match status" value="1"/>
</dbReference>
<evidence type="ECO:0000313" key="10">
    <source>
        <dbReference type="Proteomes" id="UP000272560"/>
    </source>
</evidence>
<protein>
    <submittedName>
        <fullName evidence="9">DUF3817 domain-containing protein</fullName>
    </submittedName>
</protein>
<evidence type="ECO:0000256" key="5">
    <source>
        <dbReference type="ARBA" id="ARBA00023136"/>
    </source>
</evidence>
<dbReference type="AlphaFoldDB" id="A0A3A5M024"/>
<dbReference type="NCBIfam" id="TIGR03954">
    <property type="entry name" value="integ_memb_HG"/>
    <property type="match status" value="1"/>
</dbReference>
<dbReference type="PANTHER" id="PTHR40077:SF2">
    <property type="entry name" value="MEMBRANE PROTEIN"/>
    <property type="match status" value="1"/>
</dbReference>
<sequence length="194" mass="21120">MRPSLPIRPGGCRSPAPARHPRRPPLVKAVHTVTEPAPRPTAGKGGTTSTGKPKRRFGGTHAQIRSALTFYKVLAYATGVMLLLVVVEMIAKYGFGSEIIAGGGAPLQLLPEVVAETAGGFNLSTAVLIVHGWLYVVYLIADFRLWQFMRWPFGRFVLIALGGVVPLLSFFVERRIHNQAEEDLAAHPEAAPRY</sequence>
<keyword evidence="4 7" id="KW-1133">Transmembrane helix</keyword>
<comment type="caution">
    <text evidence="9">The sequence shown here is derived from an EMBL/GenBank/DDBJ whole genome shotgun (WGS) entry which is preliminary data.</text>
</comment>
<evidence type="ECO:0000313" key="9">
    <source>
        <dbReference type="EMBL" id="RJT78403.1"/>
    </source>
</evidence>
<feature type="transmembrane region" description="Helical" evidence="7">
    <location>
        <begin position="73"/>
        <end position="91"/>
    </location>
</feature>
<keyword evidence="3 7" id="KW-0812">Transmembrane</keyword>
<dbReference type="Proteomes" id="UP000272560">
    <property type="component" value="Unassembled WGS sequence"/>
</dbReference>
<feature type="transmembrane region" description="Helical" evidence="7">
    <location>
        <begin position="121"/>
        <end position="141"/>
    </location>
</feature>
<feature type="region of interest" description="Disordered" evidence="6">
    <location>
        <begin position="1"/>
        <end position="56"/>
    </location>
</feature>
<comment type="subcellular location">
    <subcellularLocation>
        <location evidence="1">Cell membrane</location>
        <topology evidence="1">Multi-pass membrane protein</topology>
    </subcellularLocation>
</comment>